<gene>
    <name evidence="1" type="ORF">ABNN70_05650</name>
</gene>
<dbReference type="EMBL" id="CP159510">
    <property type="protein sequence ID" value="XCJ17950.1"/>
    <property type="molecule type" value="Genomic_DNA"/>
</dbReference>
<sequence>MTKRRGDFLRAALLFALYYFFNKSTYRGYPKNQDQLNFSDKTFRNLLNNGWIN</sequence>
<accession>A0AAU8IHE0</accession>
<name>A0AAU8IHE0_9BACL</name>
<dbReference type="RefSeq" id="WP_353949035.1">
    <property type="nucleotide sequence ID" value="NZ_CP159510.1"/>
</dbReference>
<proteinExistence type="predicted"/>
<organism evidence="1">
    <name type="scientific">Sporolactobacillus sp. Y61</name>
    <dbReference type="NCBI Taxonomy" id="3160863"/>
    <lineage>
        <taxon>Bacteria</taxon>
        <taxon>Bacillati</taxon>
        <taxon>Bacillota</taxon>
        <taxon>Bacilli</taxon>
        <taxon>Bacillales</taxon>
        <taxon>Sporolactobacillaceae</taxon>
        <taxon>Sporolactobacillus</taxon>
    </lineage>
</organism>
<reference evidence="1" key="1">
    <citation type="submission" date="2024-06" db="EMBL/GenBank/DDBJ databases">
        <authorList>
            <person name="Fan A."/>
            <person name="Zhang F.Y."/>
            <person name="Zhang L."/>
        </authorList>
    </citation>
    <scope>NUCLEOTIDE SEQUENCE</scope>
    <source>
        <strain evidence="1">Y61</strain>
    </source>
</reference>
<protein>
    <submittedName>
        <fullName evidence="1">Uncharacterized protein</fullName>
    </submittedName>
</protein>
<evidence type="ECO:0000313" key="1">
    <source>
        <dbReference type="EMBL" id="XCJ17950.1"/>
    </source>
</evidence>
<dbReference type="AlphaFoldDB" id="A0AAU8IHE0"/>